<comment type="subcellular location">
    <subcellularLocation>
        <location evidence="1">Cytoplasm</location>
    </subcellularLocation>
</comment>
<dbReference type="GO" id="GO:1990131">
    <property type="term" value="C:Gtr1-Gtr2 GTPase complex"/>
    <property type="evidence" value="ECO:0007669"/>
    <property type="project" value="TreeGrafter"/>
</dbReference>
<organism evidence="8 9">
    <name type="scientific">Heligmosomoides polygyrus</name>
    <name type="common">Parasitic roundworm</name>
    <dbReference type="NCBI Taxonomy" id="6339"/>
    <lineage>
        <taxon>Eukaryota</taxon>
        <taxon>Metazoa</taxon>
        <taxon>Ecdysozoa</taxon>
        <taxon>Nematoda</taxon>
        <taxon>Chromadorea</taxon>
        <taxon>Rhabditida</taxon>
        <taxon>Rhabditina</taxon>
        <taxon>Rhabditomorpha</taxon>
        <taxon>Strongyloidea</taxon>
        <taxon>Heligmosomidae</taxon>
        <taxon>Heligmosomoides</taxon>
    </lineage>
</organism>
<dbReference type="Proteomes" id="UP000050761">
    <property type="component" value="Unassembled WGS sequence"/>
</dbReference>
<proteinExistence type="inferred from homology"/>
<name>A0A183F4G3_HELPZ</name>
<keyword evidence="4 6" id="KW-0547">Nucleotide-binding</keyword>
<dbReference type="EMBL" id="UZAH01001015">
    <property type="protein sequence ID" value="VDO19438.1"/>
    <property type="molecule type" value="Genomic_DNA"/>
</dbReference>
<dbReference type="GO" id="GO:1904263">
    <property type="term" value="P:positive regulation of TORC1 signaling"/>
    <property type="evidence" value="ECO:0007669"/>
    <property type="project" value="TreeGrafter"/>
</dbReference>
<keyword evidence="8" id="KW-1185">Reference proteome</keyword>
<gene>
    <name evidence="7" type="ORF">HPBE_LOCUS1056</name>
</gene>
<keyword evidence="5 6" id="KW-0342">GTP-binding</keyword>
<dbReference type="GO" id="GO:0010507">
    <property type="term" value="P:negative regulation of autophagy"/>
    <property type="evidence" value="ECO:0007669"/>
    <property type="project" value="TreeGrafter"/>
</dbReference>
<dbReference type="PANTHER" id="PTHR11259">
    <property type="entry name" value="RAS-RELATED GTP BINDING RAG/GTR YEAST"/>
    <property type="match status" value="1"/>
</dbReference>
<evidence type="ECO:0000313" key="9">
    <source>
        <dbReference type="WBParaSite" id="HPBE_0000105501-mRNA-1"/>
    </source>
</evidence>
<sequence length="134" mass="15314">MAAWSAIVYKLIPNVSIMEQKLKQFAEILDADEVMLFERATFLVIAHAEMTEHRDTHRFEKVSNIIKQFKLSCSKMGSQFEYMHVRNSHFAAFIDAFTPNTFIMVVLADGNVSPAATLMNIRSAKKHFEALESK</sequence>
<evidence type="ECO:0000256" key="6">
    <source>
        <dbReference type="RuleBase" id="RU367014"/>
    </source>
</evidence>
<dbReference type="Pfam" id="PF04670">
    <property type="entry name" value="Gtr1_RagA"/>
    <property type="match status" value="1"/>
</dbReference>
<evidence type="ECO:0000313" key="8">
    <source>
        <dbReference type="Proteomes" id="UP000050761"/>
    </source>
</evidence>
<comment type="similarity">
    <text evidence="2 6">Belongs to the GTR/RAG GTP-binding protein family.</text>
</comment>
<keyword evidence="3" id="KW-0963">Cytoplasm</keyword>
<dbReference type="GO" id="GO:0005634">
    <property type="term" value="C:nucleus"/>
    <property type="evidence" value="ECO:0007669"/>
    <property type="project" value="TreeGrafter"/>
</dbReference>
<evidence type="ECO:0000313" key="7">
    <source>
        <dbReference type="EMBL" id="VDO19438.1"/>
    </source>
</evidence>
<dbReference type="Gene3D" id="3.30.450.190">
    <property type="match status" value="1"/>
</dbReference>
<dbReference type="AlphaFoldDB" id="A0A183F4G3"/>
<dbReference type="WBParaSite" id="HPBE_0000105501-mRNA-1">
    <property type="protein sequence ID" value="HPBE_0000105501-mRNA-1"/>
    <property type="gene ID" value="HPBE_0000105501"/>
</dbReference>
<evidence type="ECO:0000256" key="4">
    <source>
        <dbReference type="ARBA" id="ARBA00022741"/>
    </source>
</evidence>
<accession>A0A3P7WP42</accession>
<evidence type="ECO:0000256" key="2">
    <source>
        <dbReference type="ARBA" id="ARBA00007756"/>
    </source>
</evidence>
<reference evidence="7 8" key="1">
    <citation type="submission" date="2018-11" db="EMBL/GenBank/DDBJ databases">
        <authorList>
            <consortium name="Pathogen Informatics"/>
        </authorList>
    </citation>
    <scope>NUCLEOTIDE SEQUENCE [LARGE SCALE GENOMIC DNA]</scope>
</reference>
<accession>A0A183F4G3</accession>
<dbReference type="GO" id="GO:0003924">
    <property type="term" value="F:GTPase activity"/>
    <property type="evidence" value="ECO:0007669"/>
    <property type="project" value="TreeGrafter"/>
</dbReference>
<evidence type="ECO:0000256" key="1">
    <source>
        <dbReference type="ARBA" id="ARBA00004496"/>
    </source>
</evidence>
<evidence type="ECO:0000256" key="5">
    <source>
        <dbReference type="ARBA" id="ARBA00023134"/>
    </source>
</evidence>
<reference evidence="9" key="2">
    <citation type="submission" date="2019-09" db="UniProtKB">
        <authorList>
            <consortium name="WormBaseParasite"/>
        </authorList>
    </citation>
    <scope>IDENTIFICATION</scope>
</reference>
<dbReference type="PANTHER" id="PTHR11259:SF1">
    <property type="entry name" value="RAS-RELATED GTP-BINDING PROTEIN"/>
    <property type="match status" value="1"/>
</dbReference>
<evidence type="ECO:0000256" key="3">
    <source>
        <dbReference type="ARBA" id="ARBA00022490"/>
    </source>
</evidence>
<dbReference type="InterPro" id="IPR006762">
    <property type="entry name" value="Gtr1_RagA"/>
</dbReference>
<dbReference type="OrthoDB" id="10020193at2759"/>
<dbReference type="GO" id="GO:0005525">
    <property type="term" value="F:GTP binding"/>
    <property type="evidence" value="ECO:0007669"/>
    <property type="project" value="UniProtKB-UniRule"/>
</dbReference>
<dbReference type="FunFam" id="3.30.450.190:FF:000002">
    <property type="entry name" value="Ras-related GTP-binding protein A"/>
    <property type="match status" value="1"/>
</dbReference>
<dbReference type="GO" id="GO:0009267">
    <property type="term" value="P:cellular response to starvation"/>
    <property type="evidence" value="ECO:0007669"/>
    <property type="project" value="TreeGrafter"/>
</dbReference>
<dbReference type="GO" id="GO:0005764">
    <property type="term" value="C:lysosome"/>
    <property type="evidence" value="ECO:0007669"/>
    <property type="project" value="TreeGrafter"/>
</dbReference>
<protein>
    <submittedName>
        <fullName evidence="9">Roadblock/LAMTOR2 domain-containing protein</fullName>
    </submittedName>
</protein>